<reference evidence="1" key="1">
    <citation type="journal article" date="2021" name="Mol. Ecol. Resour.">
        <title>Phylogenomic analyses of the genus Drosophila reveals genomic signals of climate adaptation.</title>
        <authorList>
            <person name="Li F."/>
            <person name="Rane R.V."/>
            <person name="Luria V."/>
            <person name="Xiong Z."/>
            <person name="Chen J."/>
            <person name="Li Z."/>
            <person name="Catullo R.A."/>
            <person name="Griffin P.C."/>
            <person name="Schiffer M."/>
            <person name="Pearce S."/>
            <person name="Lee S.F."/>
            <person name="McElroy K."/>
            <person name="Stocker A."/>
            <person name="Shirriffs J."/>
            <person name="Cockerell F."/>
            <person name="Coppin C."/>
            <person name="Sgro C.M."/>
            <person name="Karger A."/>
            <person name="Cain J.W."/>
            <person name="Weber J.A."/>
            <person name="Santpere G."/>
            <person name="Kirschner M.W."/>
            <person name="Hoffmann A.A."/>
            <person name="Oakeshott J.G."/>
            <person name="Zhang G."/>
        </authorList>
    </citation>
    <scope>NUCLEOTIDE SEQUENCE</scope>
    <source>
        <strain evidence="1">BGI-SZ-2011g</strain>
    </source>
</reference>
<sequence>TENKNVPNNSLRLADLMNMDRNSCVNMNVAEVAKNAIMLLSAYKPTPQGNNVERPILEMQQNNRLSAEPQGTDVNINPDMTDMRMYHRFN</sequence>
<proteinExistence type="predicted"/>
<accession>A0AAD4JZM5</accession>
<protein>
    <submittedName>
        <fullName evidence="1">Uncharacterized protein</fullName>
    </submittedName>
</protein>
<gene>
    <name evidence="1" type="ORF">KR093_001309</name>
</gene>
<name>A0AAD4JZM5_9MUSC</name>
<organism evidence="1 2">
    <name type="scientific">Drosophila rubida</name>
    <dbReference type="NCBI Taxonomy" id="30044"/>
    <lineage>
        <taxon>Eukaryota</taxon>
        <taxon>Metazoa</taxon>
        <taxon>Ecdysozoa</taxon>
        <taxon>Arthropoda</taxon>
        <taxon>Hexapoda</taxon>
        <taxon>Insecta</taxon>
        <taxon>Pterygota</taxon>
        <taxon>Neoptera</taxon>
        <taxon>Endopterygota</taxon>
        <taxon>Diptera</taxon>
        <taxon>Brachycera</taxon>
        <taxon>Muscomorpha</taxon>
        <taxon>Ephydroidea</taxon>
        <taxon>Drosophilidae</taxon>
        <taxon>Drosophila</taxon>
    </lineage>
</organism>
<comment type="caution">
    <text evidence="1">The sequence shown here is derived from an EMBL/GenBank/DDBJ whole genome shotgun (WGS) entry which is preliminary data.</text>
</comment>
<evidence type="ECO:0000313" key="1">
    <source>
        <dbReference type="EMBL" id="KAH8369866.1"/>
    </source>
</evidence>
<dbReference type="AlphaFoldDB" id="A0AAD4JZM5"/>
<dbReference type="EMBL" id="JAJJHW010002585">
    <property type="protein sequence ID" value="KAH8369866.1"/>
    <property type="molecule type" value="Genomic_DNA"/>
</dbReference>
<evidence type="ECO:0000313" key="2">
    <source>
        <dbReference type="Proteomes" id="UP001200034"/>
    </source>
</evidence>
<keyword evidence="2" id="KW-1185">Reference proteome</keyword>
<feature type="non-terminal residue" evidence="1">
    <location>
        <position position="1"/>
    </location>
</feature>
<dbReference type="Proteomes" id="UP001200034">
    <property type="component" value="Unassembled WGS sequence"/>
</dbReference>